<comment type="caution">
    <text evidence="1">The sequence shown here is derived from an EMBL/GenBank/DDBJ whole genome shotgun (WGS) entry which is preliminary data.</text>
</comment>
<accession>A0A438DL26</accession>
<reference evidence="1 2" key="1">
    <citation type="journal article" date="2018" name="PLoS Genet.">
        <title>Population sequencing reveals clonal diversity and ancestral inbreeding in the grapevine cultivar Chardonnay.</title>
        <authorList>
            <person name="Roach M.J."/>
            <person name="Johnson D.L."/>
            <person name="Bohlmann J."/>
            <person name="van Vuuren H.J."/>
            <person name="Jones S.J."/>
            <person name="Pretorius I.S."/>
            <person name="Schmidt S.A."/>
            <person name="Borneman A.R."/>
        </authorList>
    </citation>
    <scope>NUCLEOTIDE SEQUENCE [LARGE SCALE GENOMIC DNA]</scope>
    <source>
        <strain evidence="2">cv. Chardonnay</strain>
        <tissue evidence="1">Leaf</tissue>
    </source>
</reference>
<dbReference type="AlphaFoldDB" id="A0A438DL26"/>
<gene>
    <name evidence="1" type="ORF">CK203_079646</name>
</gene>
<name>A0A438DL26_VITVI</name>
<evidence type="ECO:0000313" key="1">
    <source>
        <dbReference type="EMBL" id="RVW36109.1"/>
    </source>
</evidence>
<protein>
    <submittedName>
        <fullName evidence="1">Uncharacterized protein</fullName>
    </submittedName>
</protein>
<organism evidence="1 2">
    <name type="scientific">Vitis vinifera</name>
    <name type="common">Grape</name>
    <dbReference type="NCBI Taxonomy" id="29760"/>
    <lineage>
        <taxon>Eukaryota</taxon>
        <taxon>Viridiplantae</taxon>
        <taxon>Streptophyta</taxon>
        <taxon>Embryophyta</taxon>
        <taxon>Tracheophyta</taxon>
        <taxon>Spermatophyta</taxon>
        <taxon>Magnoliopsida</taxon>
        <taxon>eudicotyledons</taxon>
        <taxon>Gunneridae</taxon>
        <taxon>Pentapetalae</taxon>
        <taxon>rosids</taxon>
        <taxon>Vitales</taxon>
        <taxon>Vitaceae</taxon>
        <taxon>Viteae</taxon>
        <taxon>Vitis</taxon>
    </lineage>
</organism>
<dbReference type="EMBL" id="QGNW01001582">
    <property type="protein sequence ID" value="RVW36109.1"/>
    <property type="molecule type" value="Genomic_DNA"/>
</dbReference>
<dbReference type="Proteomes" id="UP000288805">
    <property type="component" value="Unassembled WGS sequence"/>
</dbReference>
<evidence type="ECO:0000313" key="2">
    <source>
        <dbReference type="Proteomes" id="UP000288805"/>
    </source>
</evidence>
<proteinExistence type="predicted"/>
<sequence>MAAGSSPPYGRLSETVVMGRGPWLVVVIACKTRFTLVNDLDNHIRIAYVGYPNELWSGHINGSRPDVYALKIRMRMTRMSMRARMTMRAMCYYKMCATCHRKMRATCSQRISSRYVHFAFVFPLLRLLFAGFVPVFLGQGACDCVKCFGKTWAKKCLRNRKLLHLSARRRSWKSTDKLSVKEFRDRFCIPNGVIVEFLNGEDVVSTEKAEQDTVIFSKEQFNAGLRFLCRRCSRNSSISPRFHPPSFIPTSSGC</sequence>